<evidence type="ECO:0000313" key="1">
    <source>
        <dbReference type="EMBL" id="ACL11089.1"/>
    </source>
</evidence>
<dbReference type="AlphaFoldDB" id="B8D4Q8"/>
<sequence length="65" mass="6692">MLKCFRHDKVFNADLVGAFNILSRKKPIAPSPALSGVGVARPRPGAGLNPNGDVASNIPAGILAL</sequence>
<proteinExistence type="predicted"/>
<name>B8D4Q8_DESA1</name>
<organism evidence="1 2">
    <name type="scientific">Desulfurococcus amylolyticus (strain DSM 18924 / JCM 16383 / VKM B-2413 / 1221n)</name>
    <name type="common">Desulfurococcus kamchatkensis</name>
    <dbReference type="NCBI Taxonomy" id="490899"/>
    <lineage>
        <taxon>Archaea</taxon>
        <taxon>Thermoproteota</taxon>
        <taxon>Thermoprotei</taxon>
        <taxon>Desulfurococcales</taxon>
        <taxon>Desulfurococcaceae</taxon>
        <taxon>Desulfurococcus</taxon>
    </lineage>
</organism>
<reference evidence="1 2" key="1">
    <citation type="journal article" date="2009" name="J. Bacteriol.">
        <title>Complete genome sequence of the anaerobic, protein-degrading hyperthermophilic crenarchaeon Desulfurococcus kamchatkensis.</title>
        <authorList>
            <person name="Ravin N.V."/>
            <person name="Mardanov A.V."/>
            <person name="Beletsky A.V."/>
            <person name="Kublanov I.V."/>
            <person name="Kolganova T.V."/>
            <person name="Lebedinsky A.V."/>
            <person name="Chernyh N.A."/>
            <person name="Bonch-Osmolovskaya E.A."/>
            <person name="Skryabin K.G."/>
        </authorList>
    </citation>
    <scope>NUCLEOTIDE SEQUENCE [LARGE SCALE GENOMIC DNA]</scope>
    <source>
        <strain evidence="2">DSM 18924 / JCM 16383 / VKM B-2413 / 1221n</strain>
    </source>
</reference>
<dbReference type="Proteomes" id="UP000006903">
    <property type="component" value="Chromosome"/>
</dbReference>
<gene>
    <name evidence="1" type="ordered locus">DKAM_0763</name>
</gene>
<dbReference type="KEGG" id="dka:DKAM_0763"/>
<evidence type="ECO:0000313" key="2">
    <source>
        <dbReference type="Proteomes" id="UP000006903"/>
    </source>
</evidence>
<dbReference type="STRING" id="490899.DKAM_0763"/>
<dbReference type="HOGENOM" id="CLU_2839222_0_0_2"/>
<accession>B8D4Q8</accession>
<dbReference type="RefSeq" id="WP_012608430.1">
    <property type="nucleotide sequence ID" value="NC_011766.1"/>
</dbReference>
<dbReference type="GeneID" id="7170927"/>
<protein>
    <submittedName>
        <fullName evidence="1">Uncharacterized protein</fullName>
    </submittedName>
</protein>
<dbReference type="EMBL" id="CP001140">
    <property type="protein sequence ID" value="ACL11089.1"/>
    <property type="molecule type" value="Genomic_DNA"/>
</dbReference>